<dbReference type="RefSeq" id="WP_091471446.1">
    <property type="nucleotide sequence ID" value="NZ_FNFX01000003.1"/>
</dbReference>
<evidence type="ECO:0000313" key="5">
    <source>
        <dbReference type="Proteomes" id="UP000198629"/>
    </source>
</evidence>
<dbReference type="Gene3D" id="3.40.50.150">
    <property type="entry name" value="Vaccinia Virus protein VP39"/>
    <property type="match status" value="1"/>
</dbReference>
<evidence type="ECO:0000256" key="1">
    <source>
        <dbReference type="ARBA" id="ARBA00005369"/>
    </source>
</evidence>
<evidence type="ECO:0000256" key="2">
    <source>
        <dbReference type="ARBA" id="ARBA00013346"/>
    </source>
</evidence>
<sequence length="218" mass="23880">MTDQATARFNMIEQQIRTWEVLDPKVLATLNSIPRENFVPDAYRGLAFADIEIPLAHEQQMLSPKVEGRFLQALQLQATDKVLLIGAGSGYLAALMAQHSAQVTALEIFPDLCALASQNLSKQGIQNVQVIEADGHSGYESHAPFDAIVFTASSPVEAEGVRRQLSIGGRMLIVLGKAPVMQATLIQRLAEHSYKQDVLFETSLTEMQNAPQAQAFSF</sequence>
<proteinExistence type="inferred from homology"/>
<reference evidence="5" key="1">
    <citation type="submission" date="2016-10" db="EMBL/GenBank/DDBJ databases">
        <authorList>
            <person name="Varghese N."/>
            <person name="Submissions S."/>
        </authorList>
    </citation>
    <scope>NUCLEOTIDE SEQUENCE [LARGE SCALE GENOMIC DNA]</scope>
    <source>
        <strain evidence="5">CBMB127</strain>
    </source>
</reference>
<evidence type="ECO:0000256" key="3">
    <source>
        <dbReference type="ARBA" id="ARBA00030757"/>
    </source>
</evidence>
<dbReference type="OrthoDB" id="9810066at2"/>
<dbReference type="GO" id="GO:0032259">
    <property type="term" value="P:methylation"/>
    <property type="evidence" value="ECO:0007669"/>
    <property type="project" value="UniProtKB-KW"/>
</dbReference>
<dbReference type="Pfam" id="PF01135">
    <property type="entry name" value="PCMT"/>
    <property type="match status" value="1"/>
</dbReference>
<protein>
    <recommendedName>
        <fullName evidence="2">Protein-L-isoaspartate O-methyltransferase</fullName>
    </recommendedName>
    <alternativeName>
        <fullName evidence="3">Protein L-isoaspartyl methyltransferase</fullName>
    </alternativeName>
</protein>
<evidence type="ECO:0000313" key="4">
    <source>
        <dbReference type="EMBL" id="SDK49546.1"/>
    </source>
</evidence>
<dbReference type="GO" id="GO:0004719">
    <property type="term" value="F:protein-L-isoaspartate (D-aspartate) O-methyltransferase activity"/>
    <property type="evidence" value="ECO:0007669"/>
    <property type="project" value="InterPro"/>
</dbReference>
<dbReference type="STRING" id="492660.SAMN05192566_1394"/>
<dbReference type="Proteomes" id="UP000198629">
    <property type="component" value="Unassembled WGS sequence"/>
</dbReference>
<dbReference type="PANTHER" id="PTHR11579">
    <property type="entry name" value="PROTEIN-L-ISOASPARTATE O-METHYLTRANSFERASE"/>
    <property type="match status" value="1"/>
</dbReference>
<dbReference type="CDD" id="cd02440">
    <property type="entry name" value="AdoMet_MTases"/>
    <property type="match status" value="1"/>
</dbReference>
<dbReference type="InterPro" id="IPR029063">
    <property type="entry name" value="SAM-dependent_MTases_sf"/>
</dbReference>
<dbReference type="InterPro" id="IPR000682">
    <property type="entry name" value="PCMT"/>
</dbReference>
<dbReference type="GO" id="GO:0005737">
    <property type="term" value="C:cytoplasm"/>
    <property type="evidence" value="ECO:0007669"/>
    <property type="project" value="TreeGrafter"/>
</dbReference>
<comment type="similarity">
    <text evidence="1">Belongs to the methyltransferase superfamily. L-isoaspartyl/D-aspartyl protein methyltransferase family.</text>
</comment>
<accession>A0A1G9CD94</accession>
<dbReference type="PROSITE" id="PS01279">
    <property type="entry name" value="PCMT"/>
    <property type="match status" value="1"/>
</dbReference>
<name>A0A1G9CD94_9PROT</name>
<dbReference type="SUPFAM" id="SSF53335">
    <property type="entry name" value="S-adenosyl-L-methionine-dependent methyltransferases"/>
    <property type="match status" value="1"/>
</dbReference>
<dbReference type="PANTHER" id="PTHR11579:SF18">
    <property type="entry name" value="PROTEIN-L-ISOASPARTATE O-METHYLTRANSFERASE"/>
    <property type="match status" value="1"/>
</dbReference>
<keyword evidence="4" id="KW-0489">Methyltransferase</keyword>
<dbReference type="EMBL" id="FNFX01000003">
    <property type="protein sequence ID" value="SDK49546.1"/>
    <property type="molecule type" value="Genomic_DNA"/>
</dbReference>
<gene>
    <name evidence="4" type="ORF">SAMN05192566_1394</name>
</gene>
<organism evidence="4 5">
    <name type="scientific">Methylophilus rhizosphaerae</name>
    <dbReference type="NCBI Taxonomy" id="492660"/>
    <lineage>
        <taxon>Bacteria</taxon>
        <taxon>Pseudomonadati</taxon>
        <taxon>Pseudomonadota</taxon>
        <taxon>Betaproteobacteria</taxon>
        <taxon>Nitrosomonadales</taxon>
        <taxon>Methylophilaceae</taxon>
        <taxon>Methylophilus</taxon>
    </lineage>
</organism>
<keyword evidence="4" id="KW-0808">Transferase</keyword>
<keyword evidence="5" id="KW-1185">Reference proteome</keyword>
<dbReference type="AlphaFoldDB" id="A0A1G9CD94"/>